<evidence type="ECO:0000256" key="2">
    <source>
        <dbReference type="ARBA" id="ARBA00022490"/>
    </source>
</evidence>
<dbReference type="InterPro" id="IPR014729">
    <property type="entry name" value="Rossmann-like_a/b/a_fold"/>
</dbReference>
<evidence type="ECO:0000256" key="8">
    <source>
        <dbReference type="ARBA" id="ARBA00024327"/>
    </source>
</evidence>
<proteinExistence type="inferred from homology"/>
<dbReference type="PIRSF" id="PIRSF000857">
    <property type="entry name" value="PAPS_reductase"/>
    <property type="match status" value="1"/>
</dbReference>
<feature type="binding site" evidence="14">
    <location>
        <position position="117"/>
    </location>
    <ligand>
        <name>[4Fe-4S] cluster</name>
        <dbReference type="ChEBI" id="CHEBI:49883"/>
    </ligand>
</feature>
<dbReference type="NCBIfam" id="TIGR02055">
    <property type="entry name" value="APS_reductase"/>
    <property type="match status" value="1"/>
</dbReference>
<evidence type="ECO:0000256" key="11">
    <source>
        <dbReference type="ARBA" id="ARBA00030894"/>
    </source>
</evidence>
<evidence type="ECO:0000256" key="14">
    <source>
        <dbReference type="HAMAP-Rule" id="MF_00063"/>
    </source>
</evidence>
<protein>
    <recommendedName>
        <fullName evidence="10 14">Adenosine 5'-phosphosulfate reductase</fullName>
        <shortName evidence="14">APS reductase</shortName>
        <ecNumber evidence="9 14">1.8.4.10</ecNumber>
    </recommendedName>
    <alternativeName>
        <fullName evidence="12 14">5'-adenylylsulfate reductase</fullName>
    </alternativeName>
    <alternativeName>
        <fullName evidence="11 14">Thioredoxin-dependent 5'-adenylylsulfate reductase</fullName>
    </alternativeName>
</protein>
<dbReference type="InterPro" id="IPR011798">
    <property type="entry name" value="APS_reductase"/>
</dbReference>
<reference evidence="17" key="1">
    <citation type="journal article" date="2019" name="Int. J. Syst. Evol. Microbiol.">
        <title>The Global Catalogue of Microorganisms (GCM) 10K type strain sequencing project: providing services to taxonomists for standard genome sequencing and annotation.</title>
        <authorList>
            <consortium name="The Broad Institute Genomics Platform"/>
            <consortium name="The Broad Institute Genome Sequencing Center for Infectious Disease"/>
            <person name="Wu L."/>
            <person name="Ma J."/>
        </authorList>
    </citation>
    <scope>NUCLEOTIDE SEQUENCE [LARGE SCALE GENOMIC DNA]</scope>
    <source>
        <strain evidence="17">JCM 17705</strain>
    </source>
</reference>
<dbReference type="RefSeq" id="WP_345209291.1">
    <property type="nucleotide sequence ID" value="NZ_BAABFT010000001.1"/>
</dbReference>
<dbReference type="InterPro" id="IPR004511">
    <property type="entry name" value="PAPS/APS_Rdtase"/>
</dbReference>
<evidence type="ECO:0000256" key="4">
    <source>
        <dbReference type="ARBA" id="ARBA00023002"/>
    </source>
</evidence>
<feature type="binding site" evidence="14">
    <location>
        <position position="200"/>
    </location>
    <ligand>
        <name>[4Fe-4S] cluster</name>
        <dbReference type="ChEBI" id="CHEBI:49883"/>
    </ligand>
</feature>
<keyword evidence="4 14" id="KW-0560">Oxidoreductase</keyword>
<keyword evidence="2 14" id="KW-0963">Cytoplasm</keyword>
<evidence type="ECO:0000256" key="9">
    <source>
        <dbReference type="ARBA" id="ARBA00024386"/>
    </source>
</evidence>
<dbReference type="InterPro" id="IPR002500">
    <property type="entry name" value="PAPS_reduct_dom"/>
</dbReference>
<evidence type="ECO:0000256" key="13">
    <source>
        <dbReference type="ARBA" id="ARBA00048441"/>
    </source>
</evidence>
<feature type="binding site" evidence="14">
    <location>
        <position position="203"/>
    </location>
    <ligand>
        <name>[4Fe-4S] cluster</name>
        <dbReference type="ChEBI" id="CHEBI:49883"/>
    </ligand>
</feature>
<dbReference type="HAMAP" id="MF_00063">
    <property type="entry name" value="CysH"/>
    <property type="match status" value="1"/>
</dbReference>
<keyword evidence="17" id="KW-1185">Reference proteome</keyword>
<name>A0ABP8FRG8_9SPHI</name>
<evidence type="ECO:0000313" key="17">
    <source>
        <dbReference type="Proteomes" id="UP001500582"/>
    </source>
</evidence>
<dbReference type="EMBL" id="BAABFT010000001">
    <property type="protein sequence ID" value="GAA4309520.1"/>
    <property type="molecule type" value="Genomic_DNA"/>
</dbReference>
<dbReference type="EC" id="1.8.4.10" evidence="9 14"/>
<feature type="active site" description="Nucleophile; cysteine thiosulfonate intermediate" evidence="14">
    <location>
        <position position="228"/>
    </location>
</feature>
<comment type="similarity">
    <text evidence="1 14">Belongs to the PAPS reductase family. CysH subfamily.</text>
</comment>
<keyword evidence="6 14" id="KW-0411">Iron-sulfur</keyword>
<dbReference type="NCBIfam" id="NF002537">
    <property type="entry name" value="PRK02090.1"/>
    <property type="match status" value="1"/>
</dbReference>
<sequence>MSELAQNIKQQVGNLDPVEALRLLAERFPGEIVFSTSFGWEDQVITHMIFTNNLPIKIFTLETGRLFPETYYVWNRTMEMYGKPIHAYYPKHELVEEMVNTKGPNSFYESVDNRKECCGIRKIEPLKRALAGNNCWVTGIRADQSANRQFMDNVEWDEQNQLVKYHPIYSWTLDDVKEYIKKYNVPYNTLHDRGFPSIGCLPCTRAVQEGEDFRAGRWWWEDQSKKECGLHAVK</sequence>
<accession>A0ABP8FRG8</accession>
<comment type="cofactor">
    <cofactor evidence="14">
        <name>[4Fe-4S] cluster</name>
        <dbReference type="ChEBI" id="CHEBI:49883"/>
    </cofactor>
    <text evidence="14">Binds 1 [4Fe-4S] cluster per subunit.</text>
</comment>
<comment type="catalytic activity">
    <reaction evidence="13 14">
        <text>[thioredoxin]-disulfide + sulfite + AMP + 2 H(+) = adenosine 5'-phosphosulfate + [thioredoxin]-dithiol</text>
        <dbReference type="Rhea" id="RHEA:21976"/>
        <dbReference type="Rhea" id="RHEA-COMP:10698"/>
        <dbReference type="Rhea" id="RHEA-COMP:10700"/>
        <dbReference type="ChEBI" id="CHEBI:15378"/>
        <dbReference type="ChEBI" id="CHEBI:17359"/>
        <dbReference type="ChEBI" id="CHEBI:29950"/>
        <dbReference type="ChEBI" id="CHEBI:50058"/>
        <dbReference type="ChEBI" id="CHEBI:58243"/>
        <dbReference type="ChEBI" id="CHEBI:456215"/>
        <dbReference type="EC" id="1.8.4.10"/>
    </reaction>
</comment>
<evidence type="ECO:0000256" key="6">
    <source>
        <dbReference type="ARBA" id="ARBA00023014"/>
    </source>
</evidence>
<dbReference type="PANTHER" id="PTHR46482:SF9">
    <property type="entry name" value="5'-ADENYLYLSULFATE REDUCTASE 1, CHLOROPLASTIC"/>
    <property type="match status" value="1"/>
</dbReference>
<comment type="function">
    <text evidence="7 14">Catalyzes the formation of sulfite from adenosine 5'-phosphosulfate (APS) using thioredoxin as an electron donor.</text>
</comment>
<evidence type="ECO:0000256" key="10">
    <source>
        <dbReference type="ARBA" id="ARBA00029514"/>
    </source>
</evidence>
<keyword evidence="3 14" id="KW-0479">Metal-binding</keyword>
<evidence type="ECO:0000256" key="1">
    <source>
        <dbReference type="ARBA" id="ARBA00009732"/>
    </source>
</evidence>
<comment type="pathway">
    <text evidence="8 14">Sulfur metabolism; hydrogen sulfide biosynthesis; sulfite from sulfate.</text>
</comment>
<dbReference type="Gene3D" id="3.40.50.620">
    <property type="entry name" value="HUPs"/>
    <property type="match status" value="1"/>
</dbReference>
<evidence type="ECO:0000259" key="15">
    <source>
        <dbReference type="Pfam" id="PF01507"/>
    </source>
</evidence>
<dbReference type="Pfam" id="PF01507">
    <property type="entry name" value="PAPS_reduct"/>
    <property type="match status" value="1"/>
</dbReference>
<dbReference type="Proteomes" id="UP001500582">
    <property type="component" value="Unassembled WGS sequence"/>
</dbReference>
<evidence type="ECO:0000256" key="7">
    <source>
        <dbReference type="ARBA" id="ARBA00024298"/>
    </source>
</evidence>
<gene>
    <name evidence="14" type="primary">cysH</name>
    <name evidence="16" type="ORF">GCM10023149_03840</name>
</gene>
<dbReference type="SUPFAM" id="SSF52402">
    <property type="entry name" value="Adenine nucleotide alpha hydrolases-like"/>
    <property type="match status" value="1"/>
</dbReference>
<dbReference type="NCBIfam" id="TIGR00434">
    <property type="entry name" value="cysH"/>
    <property type="match status" value="1"/>
</dbReference>
<feature type="binding site" evidence="14">
    <location>
        <position position="118"/>
    </location>
    <ligand>
        <name>[4Fe-4S] cluster</name>
        <dbReference type="ChEBI" id="CHEBI:49883"/>
    </ligand>
</feature>
<evidence type="ECO:0000256" key="5">
    <source>
        <dbReference type="ARBA" id="ARBA00023004"/>
    </source>
</evidence>
<evidence type="ECO:0000256" key="12">
    <source>
        <dbReference type="ARBA" id="ARBA00032041"/>
    </source>
</evidence>
<dbReference type="PANTHER" id="PTHR46482">
    <property type="entry name" value="5'-ADENYLYLSULFATE REDUCTASE 3, CHLOROPLASTIC"/>
    <property type="match status" value="1"/>
</dbReference>
<dbReference type="CDD" id="cd23945">
    <property type="entry name" value="PAPS_reductase"/>
    <property type="match status" value="1"/>
</dbReference>
<comment type="subcellular location">
    <subcellularLocation>
        <location evidence="14">Cytoplasm</location>
    </subcellularLocation>
</comment>
<evidence type="ECO:0000313" key="16">
    <source>
        <dbReference type="EMBL" id="GAA4309520.1"/>
    </source>
</evidence>
<evidence type="ECO:0000256" key="3">
    <source>
        <dbReference type="ARBA" id="ARBA00022723"/>
    </source>
</evidence>
<comment type="caution">
    <text evidence="16">The sequence shown here is derived from an EMBL/GenBank/DDBJ whole genome shotgun (WGS) entry which is preliminary data.</text>
</comment>
<keyword evidence="5 14" id="KW-0408">Iron</keyword>
<feature type="domain" description="Phosphoadenosine phosphosulphate reductase" evidence="15">
    <location>
        <begin position="31"/>
        <end position="206"/>
    </location>
</feature>
<organism evidence="16 17">
    <name type="scientific">Mucilaginibacter gynuensis</name>
    <dbReference type="NCBI Taxonomy" id="1302236"/>
    <lineage>
        <taxon>Bacteria</taxon>
        <taxon>Pseudomonadati</taxon>
        <taxon>Bacteroidota</taxon>
        <taxon>Sphingobacteriia</taxon>
        <taxon>Sphingobacteriales</taxon>
        <taxon>Sphingobacteriaceae</taxon>
        <taxon>Mucilaginibacter</taxon>
    </lineage>
</organism>